<accession>A0A6J5UAD5</accession>
<sequence length="60" mass="6642">MLGFGGKGGRLDPWLRWGLKKGLERVSPPLLRQGGEDLECLRCWRVGLGSPSMWVGCEEA</sequence>
<protein>
    <submittedName>
        <fullName evidence="1">Uncharacterized protein</fullName>
    </submittedName>
</protein>
<evidence type="ECO:0000313" key="2">
    <source>
        <dbReference type="Proteomes" id="UP000507222"/>
    </source>
</evidence>
<proteinExistence type="predicted"/>
<dbReference type="EMBL" id="CAEKDK010000003">
    <property type="protein sequence ID" value="CAB4273376.1"/>
    <property type="molecule type" value="Genomic_DNA"/>
</dbReference>
<evidence type="ECO:0000313" key="1">
    <source>
        <dbReference type="EMBL" id="CAB4273376.1"/>
    </source>
</evidence>
<gene>
    <name evidence="1" type="ORF">CURHAP_LOCUS20923</name>
</gene>
<name>A0A6J5UAD5_PRUAR</name>
<organism evidence="1 2">
    <name type="scientific">Prunus armeniaca</name>
    <name type="common">Apricot</name>
    <name type="synonym">Armeniaca vulgaris</name>
    <dbReference type="NCBI Taxonomy" id="36596"/>
    <lineage>
        <taxon>Eukaryota</taxon>
        <taxon>Viridiplantae</taxon>
        <taxon>Streptophyta</taxon>
        <taxon>Embryophyta</taxon>
        <taxon>Tracheophyta</taxon>
        <taxon>Spermatophyta</taxon>
        <taxon>Magnoliopsida</taxon>
        <taxon>eudicotyledons</taxon>
        <taxon>Gunneridae</taxon>
        <taxon>Pentapetalae</taxon>
        <taxon>rosids</taxon>
        <taxon>fabids</taxon>
        <taxon>Rosales</taxon>
        <taxon>Rosaceae</taxon>
        <taxon>Amygdaloideae</taxon>
        <taxon>Amygdaleae</taxon>
        <taxon>Prunus</taxon>
    </lineage>
</organism>
<dbReference type="Proteomes" id="UP000507222">
    <property type="component" value="Unassembled WGS sequence"/>
</dbReference>
<reference evidence="1 2" key="1">
    <citation type="submission" date="2020-05" db="EMBL/GenBank/DDBJ databases">
        <authorList>
            <person name="Campoy J."/>
            <person name="Schneeberger K."/>
            <person name="Spophaly S."/>
        </authorList>
    </citation>
    <scope>NUCLEOTIDE SEQUENCE [LARGE SCALE GENOMIC DNA]</scope>
    <source>
        <strain evidence="1">PruArmRojPasFocal</strain>
    </source>
</reference>
<dbReference type="AlphaFoldDB" id="A0A6J5UAD5"/>